<proteinExistence type="predicted"/>
<dbReference type="EMBL" id="CP021978">
    <property type="protein sequence ID" value="QCD59325.1"/>
    <property type="molecule type" value="Genomic_DNA"/>
</dbReference>
<sequence length="393" mass="43265">MAGMPSATASNELSPTTAPAAEVPRPRRMPRVPLPVPGESFSSWVDAVARDSRCHPRRLLTLGWQLRMPSSRSVSGVETTLSGAELRQIHLATGVPEKALEEMRLSRFFDGPIPAFADEPAPWQAEALRAISTCFILRDHSRWCPLCIAENSGRWYLRWKLAWSYACLNHNVFLSATCPACHEPQERFGVEAADRRLFCAKTRRVMSTRGRGVRCSHPLTEVPTTPVTDPVLLDTQKWIDYGFGHGASAQPGGKSARMLFRFPLLADLVLRLRSPELFQGADPAIASAAAENIAPYSLYGLGTTAHSDSANPLLIAGAIHLGLQLVTGGDYRAKAERFAELAQRRIRDLPRSWPVDPPDVSLAQSQMMPPTLFRALVGRGLLRDGLTWYTAAH</sequence>
<reference evidence="3 4" key="1">
    <citation type="submission" date="2017-06" db="EMBL/GenBank/DDBJ databases">
        <title>Complete Genome Sequence of Streptomyces hawaiiensis NRRL 15010 and insights into acyldepsipeptides biosynthesis.</title>
        <authorList>
            <person name="Mariita R.M."/>
            <person name="Sello J.K."/>
        </authorList>
    </citation>
    <scope>NUCLEOTIDE SEQUENCE [LARGE SCALE GENOMIC DNA]</scope>
    <source>
        <strain evidence="3 4">ATCC 12236</strain>
    </source>
</reference>
<name>A0A6G5RMF6_9ACTN</name>
<dbReference type="KEGG" id="shaw:CEB94_34395"/>
<evidence type="ECO:0000313" key="4">
    <source>
        <dbReference type="Proteomes" id="UP000495940"/>
    </source>
</evidence>
<evidence type="ECO:0000256" key="1">
    <source>
        <dbReference type="SAM" id="MobiDB-lite"/>
    </source>
</evidence>
<dbReference type="Proteomes" id="UP000495940">
    <property type="component" value="Chromosome"/>
</dbReference>
<dbReference type="RefSeq" id="WP_342790263.1">
    <property type="nucleotide sequence ID" value="NZ_CP021978.1"/>
</dbReference>
<feature type="region of interest" description="Disordered" evidence="1">
    <location>
        <begin position="1"/>
        <end position="30"/>
    </location>
</feature>
<evidence type="ECO:0000259" key="2">
    <source>
        <dbReference type="Pfam" id="PF06527"/>
    </source>
</evidence>
<keyword evidence="4" id="KW-1185">Reference proteome</keyword>
<evidence type="ECO:0000313" key="3">
    <source>
        <dbReference type="EMBL" id="QCD59325.1"/>
    </source>
</evidence>
<accession>A0A6G5RMF6</accession>
<gene>
    <name evidence="3" type="ORF">CEB94_34395</name>
</gene>
<protein>
    <recommendedName>
        <fullName evidence="2">TniQ domain-containing protein</fullName>
    </recommendedName>
</protein>
<dbReference type="AlphaFoldDB" id="A0A6G5RMF6"/>
<dbReference type="InterPro" id="IPR009492">
    <property type="entry name" value="TniQ"/>
</dbReference>
<feature type="domain" description="TniQ" evidence="2">
    <location>
        <begin position="30"/>
        <end position="174"/>
    </location>
</feature>
<dbReference type="Pfam" id="PF06527">
    <property type="entry name" value="TniQ"/>
    <property type="match status" value="1"/>
</dbReference>
<organism evidence="3 4">
    <name type="scientific">Streptomyces hawaiiensis</name>
    <dbReference type="NCBI Taxonomy" id="67305"/>
    <lineage>
        <taxon>Bacteria</taxon>
        <taxon>Bacillati</taxon>
        <taxon>Actinomycetota</taxon>
        <taxon>Actinomycetes</taxon>
        <taxon>Kitasatosporales</taxon>
        <taxon>Streptomycetaceae</taxon>
        <taxon>Streptomyces</taxon>
    </lineage>
</organism>
<feature type="compositionally biased region" description="Polar residues" evidence="1">
    <location>
        <begin position="7"/>
        <end position="17"/>
    </location>
</feature>